<reference evidence="1" key="1">
    <citation type="journal article" date="2015" name="Nature">
        <title>Complex archaea that bridge the gap between prokaryotes and eukaryotes.</title>
        <authorList>
            <person name="Spang A."/>
            <person name="Saw J.H."/>
            <person name="Jorgensen S.L."/>
            <person name="Zaremba-Niedzwiedzka K."/>
            <person name="Martijn J."/>
            <person name="Lind A.E."/>
            <person name="van Eijk R."/>
            <person name="Schleper C."/>
            <person name="Guy L."/>
            <person name="Ettema T.J."/>
        </authorList>
    </citation>
    <scope>NUCLEOTIDE SEQUENCE</scope>
</reference>
<gene>
    <name evidence="1" type="ORF">LCGC14_2150690</name>
</gene>
<feature type="non-terminal residue" evidence="1">
    <location>
        <position position="651"/>
    </location>
</feature>
<name>A0A0F9GS02_9ZZZZ</name>
<sequence length="651" mass="69330">DHDQTTNFVTNEHFTEASIDHGAIAGLSDNDHTQYVTGVSGSTPLRGGGQTLGFDESVIDHDALTNYSATEHVAEASIDHGTIAGLADNDHTQYVTGISGSTPLRGGGQTLGFDESVIDHNALTNYSSNEHFTESSIDHDVLTNFTADEHFTEASIDHGSITGLADDDHPQYVNNAEMTTISGDLQTNIDGKSDTGHNHSSTDVTDWQEGVDDAVNTLLVGGNNITLTYDDGSNTLTISGGAGGDGVSDHGALTGLSDDDHPQYVNNSEMATISGDLQTNIDALTHDGFADYVTNDHIDWTGDAGADNMHDNNIVASNVTQHEASIDHDALTNFESNEHFTFASVSGTIDHNTIVNNHNLTTDINHNTLTNYAVGQHRIINDSGTSATELWSASQIESRVVTATGSLTTDHGNLSGLTDDDHTQYHTDARGDARYYTEAELDAGQLDNRYHTEAEITTISGDIVAAYIAADVVVSTAYAAADTTISGDLQTNIDALTHDGFADYVTNEHIDWTGDAGADNIHDNNIVASSVTQHEASIDHGSISGMLDDDHTQYILVDGTRAFTGVVGGISPTAHPHLATKEYVDDAIGDVLDYHFNNTASDIDQESETTYDMVDIIYSGEENITRTAITATSNQLLYCFATLSGQPGGID</sequence>
<accession>A0A0F9GS02</accession>
<protein>
    <submittedName>
        <fullName evidence="1">Uncharacterized protein</fullName>
    </submittedName>
</protein>
<feature type="non-terminal residue" evidence="1">
    <location>
        <position position="1"/>
    </location>
</feature>
<dbReference type="AlphaFoldDB" id="A0A0F9GS02"/>
<evidence type="ECO:0000313" key="1">
    <source>
        <dbReference type="EMBL" id="KKL65867.1"/>
    </source>
</evidence>
<proteinExistence type="predicted"/>
<dbReference type="EMBL" id="LAZR01027393">
    <property type="protein sequence ID" value="KKL65867.1"/>
    <property type="molecule type" value="Genomic_DNA"/>
</dbReference>
<organism evidence="1">
    <name type="scientific">marine sediment metagenome</name>
    <dbReference type="NCBI Taxonomy" id="412755"/>
    <lineage>
        <taxon>unclassified sequences</taxon>
        <taxon>metagenomes</taxon>
        <taxon>ecological metagenomes</taxon>
    </lineage>
</organism>
<comment type="caution">
    <text evidence="1">The sequence shown here is derived from an EMBL/GenBank/DDBJ whole genome shotgun (WGS) entry which is preliminary data.</text>
</comment>